<dbReference type="EC" id="4.1.1.23" evidence="3"/>
<comment type="pathway">
    <text evidence="2">Pyrimidine metabolism; UMP biosynthesis via de novo pathway; UMP from orotate: step 2/2.</text>
</comment>
<dbReference type="SUPFAM" id="SSF51366">
    <property type="entry name" value="Ribulose-phoshate binding barrel"/>
    <property type="match status" value="1"/>
</dbReference>
<dbReference type="InterPro" id="IPR011060">
    <property type="entry name" value="RibuloseP-bd_barrel"/>
</dbReference>
<name>A0A2M8L8D5_9BACT</name>
<dbReference type="Proteomes" id="UP000230603">
    <property type="component" value="Unassembled WGS sequence"/>
</dbReference>
<evidence type="ECO:0000256" key="4">
    <source>
        <dbReference type="ARBA" id="ARBA00021923"/>
    </source>
</evidence>
<keyword evidence="5" id="KW-0210">Decarboxylase</keyword>
<comment type="function">
    <text evidence="1">Catalyzes the decarboxylation of orotidine 5'-monophosphate (OMP) to uridine 5'-monophosphate (UMP).</text>
</comment>
<gene>
    <name evidence="11" type="ORF">COV00_02850</name>
</gene>
<keyword evidence="7" id="KW-0456">Lyase</keyword>
<evidence type="ECO:0000256" key="9">
    <source>
        <dbReference type="PIRSR" id="PIRSR614732-2"/>
    </source>
</evidence>
<reference evidence="12" key="1">
    <citation type="submission" date="2017-09" db="EMBL/GenBank/DDBJ databases">
        <title>Depth-based differentiation of microbial function through sediment-hosted aquifers and enrichment of novel symbionts in the deep terrestrial subsurface.</title>
        <authorList>
            <person name="Probst A.J."/>
            <person name="Ladd B."/>
            <person name="Jarett J.K."/>
            <person name="Geller-Mcgrath D.E."/>
            <person name="Sieber C.M.K."/>
            <person name="Emerson J.B."/>
            <person name="Anantharaman K."/>
            <person name="Thomas B.C."/>
            <person name="Malmstrom R."/>
            <person name="Stieglmeier M."/>
            <person name="Klingl A."/>
            <person name="Woyke T."/>
            <person name="Ryan C.M."/>
            <person name="Banfield J.F."/>
        </authorList>
    </citation>
    <scope>NUCLEOTIDE SEQUENCE [LARGE SCALE GENOMIC DNA]</scope>
</reference>
<dbReference type="GO" id="GO:0004590">
    <property type="term" value="F:orotidine-5'-phosphate decarboxylase activity"/>
    <property type="evidence" value="ECO:0007669"/>
    <property type="project" value="UniProtKB-EC"/>
</dbReference>
<dbReference type="PANTHER" id="PTHR32119">
    <property type="entry name" value="OROTIDINE 5'-PHOSPHATE DECARBOXYLASE"/>
    <property type="match status" value="1"/>
</dbReference>
<accession>A0A2M8L8D5</accession>
<dbReference type="InterPro" id="IPR014732">
    <property type="entry name" value="OMPdecase"/>
</dbReference>
<evidence type="ECO:0000256" key="2">
    <source>
        <dbReference type="ARBA" id="ARBA00004861"/>
    </source>
</evidence>
<dbReference type="GO" id="GO:0006207">
    <property type="term" value="P:'de novo' pyrimidine nucleobase biosynthetic process"/>
    <property type="evidence" value="ECO:0007669"/>
    <property type="project" value="InterPro"/>
</dbReference>
<dbReference type="EMBL" id="PFEP01000035">
    <property type="protein sequence ID" value="PJE72884.1"/>
    <property type="molecule type" value="Genomic_DNA"/>
</dbReference>
<comment type="caution">
    <text evidence="11">The sequence shown here is derived from an EMBL/GenBank/DDBJ whole genome shotgun (WGS) entry which is preliminary data.</text>
</comment>
<feature type="binding site" evidence="9">
    <location>
        <position position="214"/>
    </location>
    <ligand>
        <name>substrate</name>
    </ligand>
</feature>
<dbReference type="AlphaFoldDB" id="A0A2M8L8D5"/>
<evidence type="ECO:0000259" key="10">
    <source>
        <dbReference type="SMART" id="SM00934"/>
    </source>
</evidence>
<feature type="binding site" evidence="9">
    <location>
        <position position="215"/>
    </location>
    <ligand>
        <name>substrate</name>
    </ligand>
</feature>
<evidence type="ECO:0000313" key="11">
    <source>
        <dbReference type="EMBL" id="PJE72884.1"/>
    </source>
</evidence>
<feature type="binding site" evidence="9">
    <location>
        <position position="44"/>
    </location>
    <ligand>
        <name>substrate</name>
    </ligand>
</feature>
<dbReference type="Gene3D" id="3.20.20.70">
    <property type="entry name" value="Aldolase class I"/>
    <property type="match status" value="1"/>
</dbReference>
<evidence type="ECO:0000256" key="8">
    <source>
        <dbReference type="ARBA" id="ARBA00033428"/>
    </source>
</evidence>
<dbReference type="GO" id="GO:0044205">
    <property type="term" value="P:'de novo' UMP biosynthetic process"/>
    <property type="evidence" value="ECO:0007669"/>
    <property type="project" value="InterPro"/>
</dbReference>
<dbReference type="InterPro" id="IPR013785">
    <property type="entry name" value="Aldolase_TIM"/>
</dbReference>
<organism evidence="11 12">
    <name type="scientific">Candidatus Tagabacteria bacterium CG10_big_fil_rev_8_21_14_0_10_40_13</name>
    <dbReference type="NCBI Taxonomy" id="1975022"/>
    <lineage>
        <taxon>Bacteria</taxon>
        <taxon>Candidatus Tagaibacteriota</taxon>
    </lineage>
</organism>
<dbReference type="SMART" id="SM00934">
    <property type="entry name" value="OMPdecase"/>
    <property type="match status" value="1"/>
</dbReference>
<feature type="binding site" evidence="9">
    <location>
        <position position="185"/>
    </location>
    <ligand>
        <name>substrate</name>
    </ligand>
</feature>
<evidence type="ECO:0000256" key="5">
    <source>
        <dbReference type="ARBA" id="ARBA00022793"/>
    </source>
</evidence>
<evidence type="ECO:0000256" key="1">
    <source>
        <dbReference type="ARBA" id="ARBA00002356"/>
    </source>
</evidence>
<dbReference type="InterPro" id="IPR001754">
    <property type="entry name" value="OMPdeCOase_dom"/>
</dbReference>
<dbReference type="GO" id="GO:0005829">
    <property type="term" value="C:cytosol"/>
    <property type="evidence" value="ECO:0007669"/>
    <property type="project" value="TreeGrafter"/>
</dbReference>
<dbReference type="PANTHER" id="PTHR32119:SF2">
    <property type="entry name" value="OROTIDINE 5'-PHOSPHATE DECARBOXYLASE"/>
    <property type="match status" value="1"/>
</dbReference>
<feature type="binding site" evidence="9">
    <location>
        <position position="128"/>
    </location>
    <ligand>
        <name>substrate</name>
    </ligand>
</feature>
<sequence>MKEMRYPFLWIAADALTKKESETLEILREIAILGYIYPGKFGIKINLDFIAKRSLGYAVDSVRQFNLPVFTDFKMWNGGRTMADLVDELVQLGVAFVNVYAEAGGEIEKAVKRTEGTGTKILGLTVLSHYNDDDCRKKYGRTLKKAVEFFGQMAIDNGCHGIILPGTCLDVVQNWNTIKFATGGRPLWYKDDRHKQEMTLSQIVSLGADMLVCGRPIMKSREPILAFHKIMEEIKI</sequence>
<dbReference type="Pfam" id="PF00215">
    <property type="entry name" value="OMPdecase"/>
    <property type="match status" value="1"/>
</dbReference>
<evidence type="ECO:0000313" key="12">
    <source>
        <dbReference type="Proteomes" id="UP000230603"/>
    </source>
</evidence>
<evidence type="ECO:0000256" key="6">
    <source>
        <dbReference type="ARBA" id="ARBA00022975"/>
    </source>
</evidence>
<proteinExistence type="predicted"/>
<keyword evidence="6" id="KW-0665">Pyrimidine biosynthesis</keyword>
<evidence type="ECO:0000256" key="7">
    <source>
        <dbReference type="ARBA" id="ARBA00023239"/>
    </source>
</evidence>
<protein>
    <recommendedName>
        <fullName evidence="4">Orotidine 5'-phosphate decarboxylase</fullName>
        <ecNumber evidence="3">4.1.1.23</ecNumber>
    </recommendedName>
    <alternativeName>
        <fullName evidence="8">OMP decarboxylase</fullName>
    </alternativeName>
</protein>
<evidence type="ECO:0000256" key="3">
    <source>
        <dbReference type="ARBA" id="ARBA00012321"/>
    </source>
</evidence>
<feature type="domain" description="Orotidine 5'-phosphate decarboxylase" evidence="10">
    <location>
        <begin position="8"/>
        <end position="230"/>
    </location>
</feature>